<dbReference type="Pfam" id="PF17957">
    <property type="entry name" value="Big_7"/>
    <property type="match status" value="1"/>
</dbReference>
<name>A0A7Y0LFG1_9GAMM</name>
<protein>
    <submittedName>
        <fullName evidence="9">S8 family serine peptidase</fullName>
    </submittedName>
</protein>
<keyword evidence="2 5" id="KW-0645">Protease</keyword>
<dbReference type="Pfam" id="PF00082">
    <property type="entry name" value="Peptidase_S8"/>
    <property type="match status" value="1"/>
</dbReference>
<comment type="similarity">
    <text evidence="1 5">Belongs to the peptidase S8 family.</text>
</comment>
<dbReference type="InterPro" id="IPR036852">
    <property type="entry name" value="Peptidase_S8/S53_dom_sf"/>
</dbReference>
<evidence type="ECO:0000256" key="3">
    <source>
        <dbReference type="ARBA" id="ARBA00022801"/>
    </source>
</evidence>
<feature type="chain" id="PRO_5030865809" evidence="7">
    <location>
        <begin position="32"/>
        <end position="676"/>
    </location>
</feature>
<gene>
    <name evidence="9" type="ORF">HII17_16580</name>
</gene>
<dbReference type="Proteomes" id="UP000568664">
    <property type="component" value="Unassembled WGS sequence"/>
</dbReference>
<organism evidence="9 10">
    <name type="scientific">Thalassotalea algicola</name>
    <dbReference type="NCBI Taxonomy" id="2716224"/>
    <lineage>
        <taxon>Bacteria</taxon>
        <taxon>Pseudomonadati</taxon>
        <taxon>Pseudomonadota</taxon>
        <taxon>Gammaproteobacteria</taxon>
        <taxon>Alteromonadales</taxon>
        <taxon>Colwelliaceae</taxon>
        <taxon>Thalassotalea</taxon>
    </lineage>
</organism>
<evidence type="ECO:0000256" key="5">
    <source>
        <dbReference type="PROSITE-ProRule" id="PRU01240"/>
    </source>
</evidence>
<dbReference type="InterPro" id="IPR000209">
    <property type="entry name" value="Peptidase_S8/S53_dom"/>
</dbReference>
<keyword evidence="10" id="KW-1185">Reference proteome</keyword>
<feature type="active site" description="Charge relay system" evidence="5">
    <location>
        <position position="399"/>
    </location>
</feature>
<feature type="signal peptide" evidence="7">
    <location>
        <begin position="1"/>
        <end position="31"/>
    </location>
</feature>
<evidence type="ECO:0000256" key="2">
    <source>
        <dbReference type="ARBA" id="ARBA00022670"/>
    </source>
</evidence>
<dbReference type="GO" id="GO:0004252">
    <property type="term" value="F:serine-type endopeptidase activity"/>
    <property type="evidence" value="ECO:0007669"/>
    <property type="project" value="UniProtKB-UniRule"/>
</dbReference>
<dbReference type="RefSeq" id="WP_169076485.1">
    <property type="nucleotide sequence ID" value="NZ_JABBXH010000006.1"/>
</dbReference>
<dbReference type="InterPro" id="IPR023827">
    <property type="entry name" value="Peptidase_S8_Asp-AS"/>
</dbReference>
<keyword evidence="6" id="KW-0812">Transmembrane</keyword>
<dbReference type="AlphaFoldDB" id="A0A7Y0LFG1"/>
<feature type="domain" description="Peptidase S8/S53" evidence="8">
    <location>
        <begin position="173"/>
        <end position="432"/>
    </location>
</feature>
<dbReference type="Gene3D" id="2.60.40.10">
    <property type="entry name" value="Immunoglobulins"/>
    <property type="match status" value="1"/>
</dbReference>
<feature type="active site" description="Charge relay system" evidence="5">
    <location>
        <position position="182"/>
    </location>
</feature>
<dbReference type="PRINTS" id="PR00723">
    <property type="entry name" value="SUBTILISIN"/>
</dbReference>
<dbReference type="Gene3D" id="3.40.50.200">
    <property type="entry name" value="Peptidase S8/S53 domain"/>
    <property type="match status" value="1"/>
</dbReference>
<evidence type="ECO:0000256" key="6">
    <source>
        <dbReference type="SAM" id="Phobius"/>
    </source>
</evidence>
<dbReference type="InterPro" id="IPR050131">
    <property type="entry name" value="Peptidase_S8_subtilisin-like"/>
</dbReference>
<keyword evidence="4 5" id="KW-0720">Serine protease</keyword>
<accession>A0A7Y0LFG1</accession>
<dbReference type="PROSITE" id="PS51892">
    <property type="entry name" value="SUBTILASE"/>
    <property type="match status" value="1"/>
</dbReference>
<evidence type="ECO:0000256" key="1">
    <source>
        <dbReference type="ARBA" id="ARBA00011073"/>
    </source>
</evidence>
<evidence type="ECO:0000313" key="10">
    <source>
        <dbReference type="Proteomes" id="UP000568664"/>
    </source>
</evidence>
<dbReference type="SUPFAM" id="SSF52743">
    <property type="entry name" value="Subtilisin-like"/>
    <property type="match status" value="1"/>
</dbReference>
<comment type="caution">
    <text evidence="9">The sequence shown here is derived from an EMBL/GenBank/DDBJ whole genome shotgun (WGS) entry which is preliminary data.</text>
</comment>
<dbReference type="GO" id="GO:0006508">
    <property type="term" value="P:proteolysis"/>
    <property type="evidence" value="ECO:0007669"/>
    <property type="project" value="UniProtKB-KW"/>
</dbReference>
<dbReference type="PROSITE" id="PS00136">
    <property type="entry name" value="SUBTILASE_ASP"/>
    <property type="match status" value="1"/>
</dbReference>
<keyword evidence="3 5" id="KW-0378">Hydrolase</keyword>
<dbReference type="PROSITE" id="PS00137">
    <property type="entry name" value="SUBTILASE_HIS"/>
    <property type="match status" value="1"/>
</dbReference>
<dbReference type="PANTHER" id="PTHR43806:SF11">
    <property type="entry name" value="CEREVISIN-RELATED"/>
    <property type="match status" value="1"/>
</dbReference>
<keyword evidence="6" id="KW-1133">Transmembrane helix</keyword>
<keyword evidence="6" id="KW-0472">Membrane</keyword>
<sequence>MNFSNKTCRIKNVFVKLFFISFLLLSFTSNGSESLIALDYHLQSKFEFNISQLAKEPANYIVYFGDSVLSDKSISNNKRVGYTKFEHKLQQKLVAKYKANILNAMPTNDYQLVRSFKSIPAIVIKTSPATIKQIARLPWVNNVGLDSGMGKAHLNHAIPQANLDLVKALPLDGSGIEVAIIDSGLDQDHPDFAGRVLSQTCFSDDCHISTYDQNGHGTNVAGILAGNGTVAPQGGAPEAKLHILKILDADGNYSAASQAVSALDYIISDLPNVSIVNMSFGTDRLFSSVCDDETSWSRSLASAVNQLHARGVTLFASSGNEGSITAITAPACLANVIAVGAVWDTGISSYNGFCFDSSPVAGELTCFSNSNTSIDIVAPGALTKAAGINQGVSTFAGTSMATPLVASCATLLKQRDSTLSPEQIRSYLKENSGQPVTDRQGRTFPSLDCWQAFQALPYDETPSITRLAPTEVTITTENPEIAFSANAIDTEDGDITDNIRWQLDGVEVSTFGSNFNHTFSLGEHVVTAVATDSAYNMIQLDWHVKIVTDANLPPEINITSPDNNSEYTANQTINFTAQATDQIDGDISHNIQWLYNEETIAQGESFSRIFNEGSHTVIAQVQNSLELTSQTEISFTVTASQPPTVTPDSNSGGSGGTFAISLIFILLLSLIRLFKT</sequence>
<feature type="active site" description="Charge relay system" evidence="5">
    <location>
        <position position="216"/>
    </location>
</feature>
<dbReference type="InterPro" id="IPR015500">
    <property type="entry name" value="Peptidase_S8_subtilisin-rel"/>
</dbReference>
<dbReference type="InterPro" id="IPR013783">
    <property type="entry name" value="Ig-like_fold"/>
</dbReference>
<keyword evidence="7" id="KW-0732">Signal</keyword>
<proteinExistence type="inferred from homology"/>
<evidence type="ECO:0000313" key="9">
    <source>
        <dbReference type="EMBL" id="NMP33177.1"/>
    </source>
</evidence>
<dbReference type="InterPro" id="IPR022398">
    <property type="entry name" value="Peptidase_S8_His-AS"/>
</dbReference>
<evidence type="ECO:0000259" key="8">
    <source>
        <dbReference type="Pfam" id="PF00082"/>
    </source>
</evidence>
<feature type="transmembrane region" description="Helical" evidence="6">
    <location>
        <begin position="655"/>
        <end position="674"/>
    </location>
</feature>
<evidence type="ECO:0000256" key="7">
    <source>
        <dbReference type="SAM" id="SignalP"/>
    </source>
</evidence>
<evidence type="ECO:0000256" key="4">
    <source>
        <dbReference type="ARBA" id="ARBA00022825"/>
    </source>
</evidence>
<dbReference type="EMBL" id="JABBXH010000006">
    <property type="protein sequence ID" value="NMP33177.1"/>
    <property type="molecule type" value="Genomic_DNA"/>
</dbReference>
<dbReference type="PANTHER" id="PTHR43806">
    <property type="entry name" value="PEPTIDASE S8"/>
    <property type="match status" value="1"/>
</dbReference>
<reference evidence="9 10" key="1">
    <citation type="submission" date="2020-04" db="EMBL/GenBank/DDBJ databases">
        <title>Thalassotalea sp. M1531, isolated from the surface of marine red alga.</title>
        <authorList>
            <person name="Pang L."/>
            <person name="Lu D.-C."/>
        </authorList>
    </citation>
    <scope>NUCLEOTIDE SEQUENCE [LARGE SCALE GENOMIC DNA]</scope>
    <source>
        <strain evidence="9 10">M1531</strain>
    </source>
</reference>